<name>A0ABY9SXH4_BREBE</name>
<proteinExistence type="predicted"/>
<dbReference type="PROSITE" id="PS01081">
    <property type="entry name" value="HTH_TETR_1"/>
    <property type="match status" value="1"/>
</dbReference>
<organism evidence="4 5">
    <name type="scientific">Brevibacillus brevis</name>
    <name type="common">Bacillus brevis</name>
    <dbReference type="NCBI Taxonomy" id="1393"/>
    <lineage>
        <taxon>Bacteria</taxon>
        <taxon>Bacillati</taxon>
        <taxon>Bacillota</taxon>
        <taxon>Bacilli</taxon>
        <taxon>Bacillales</taxon>
        <taxon>Paenibacillaceae</taxon>
        <taxon>Brevibacillus</taxon>
    </lineage>
</organism>
<gene>
    <name evidence="4" type="ORF">RGB73_16320</name>
</gene>
<evidence type="ECO:0000313" key="4">
    <source>
        <dbReference type="EMBL" id="WNC12304.1"/>
    </source>
</evidence>
<keyword evidence="1 2" id="KW-0238">DNA-binding</keyword>
<dbReference type="InterPro" id="IPR041490">
    <property type="entry name" value="KstR2_TetR_C"/>
</dbReference>
<evidence type="ECO:0000256" key="1">
    <source>
        <dbReference type="ARBA" id="ARBA00023125"/>
    </source>
</evidence>
<evidence type="ECO:0000256" key="2">
    <source>
        <dbReference type="PROSITE-ProRule" id="PRU00335"/>
    </source>
</evidence>
<dbReference type="InterPro" id="IPR050624">
    <property type="entry name" value="HTH-type_Tx_Regulator"/>
</dbReference>
<feature type="domain" description="HTH tetR-type" evidence="3">
    <location>
        <begin position="7"/>
        <end position="67"/>
    </location>
</feature>
<evidence type="ECO:0000313" key="5">
    <source>
        <dbReference type="Proteomes" id="UP001256827"/>
    </source>
</evidence>
<evidence type="ECO:0000259" key="3">
    <source>
        <dbReference type="PROSITE" id="PS50977"/>
    </source>
</evidence>
<accession>A0ABY9SXH4</accession>
<sequence>MRNSNTVDSKTKILNSALSLFEKNGYSGTSVNDILNEAELTKGSFYYFFQSKEDLLYLIHESFIENLLYDSQEIFNSKNTTNKEKLSQLVSLLWDSLYKYKDNFTIFIQEYKYIAADDKFQVIREKRDQFANIITQVIEDGIKAGEFKSNTDPKIISFGIVGLTGWGTQWYRKDGPLSVKEINKIYLDMILNGIENH</sequence>
<dbReference type="PROSITE" id="PS50977">
    <property type="entry name" value="HTH_TETR_2"/>
    <property type="match status" value="1"/>
</dbReference>
<dbReference type="Pfam" id="PF17932">
    <property type="entry name" value="TetR_C_24"/>
    <property type="match status" value="1"/>
</dbReference>
<dbReference type="PANTHER" id="PTHR43479">
    <property type="entry name" value="ACREF/ENVCD OPERON REPRESSOR-RELATED"/>
    <property type="match status" value="1"/>
</dbReference>
<dbReference type="Gene3D" id="1.10.357.10">
    <property type="entry name" value="Tetracycline Repressor, domain 2"/>
    <property type="match status" value="1"/>
</dbReference>
<dbReference type="SUPFAM" id="SSF46689">
    <property type="entry name" value="Homeodomain-like"/>
    <property type="match status" value="1"/>
</dbReference>
<dbReference type="RefSeq" id="WP_310763604.1">
    <property type="nucleotide sequence ID" value="NZ_CP134050.1"/>
</dbReference>
<dbReference type="EMBL" id="CP134050">
    <property type="protein sequence ID" value="WNC12304.1"/>
    <property type="molecule type" value="Genomic_DNA"/>
</dbReference>
<dbReference type="Proteomes" id="UP001256827">
    <property type="component" value="Chromosome"/>
</dbReference>
<dbReference type="InterPro" id="IPR023772">
    <property type="entry name" value="DNA-bd_HTH_TetR-type_CS"/>
</dbReference>
<dbReference type="Pfam" id="PF00440">
    <property type="entry name" value="TetR_N"/>
    <property type="match status" value="1"/>
</dbReference>
<dbReference type="InterPro" id="IPR009057">
    <property type="entry name" value="Homeodomain-like_sf"/>
</dbReference>
<feature type="DNA-binding region" description="H-T-H motif" evidence="2">
    <location>
        <begin position="30"/>
        <end position="49"/>
    </location>
</feature>
<dbReference type="Gene3D" id="1.10.10.60">
    <property type="entry name" value="Homeodomain-like"/>
    <property type="match status" value="1"/>
</dbReference>
<dbReference type="SUPFAM" id="SSF48498">
    <property type="entry name" value="Tetracyclin repressor-like, C-terminal domain"/>
    <property type="match status" value="1"/>
</dbReference>
<dbReference type="InterPro" id="IPR036271">
    <property type="entry name" value="Tet_transcr_reg_TetR-rel_C_sf"/>
</dbReference>
<keyword evidence="5" id="KW-1185">Reference proteome</keyword>
<reference evidence="4 5" key="1">
    <citation type="submission" date="2023-09" db="EMBL/GenBank/DDBJ databases">
        <title>Complete Genome and Methylome dissection of Bacillus brevis NEB573 original source of BbsI restriction endonuclease.</title>
        <authorList>
            <person name="Fomenkov A."/>
            <person name="Roberts R.D."/>
        </authorList>
    </citation>
    <scope>NUCLEOTIDE SEQUENCE [LARGE SCALE GENOMIC DNA]</scope>
    <source>
        <strain evidence="4 5">NEB573</strain>
    </source>
</reference>
<protein>
    <submittedName>
        <fullName evidence="4">TetR family transcriptional regulator</fullName>
    </submittedName>
</protein>
<dbReference type="PANTHER" id="PTHR43479:SF21">
    <property type="entry name" value="TRANSCRIPTIONAL REGULATOR, TETR FAMILY"/>
    <property type="match status" value="1"/>
</dbReference>
<dbReference type="PRINTS" id="PR00455">
    <property type="entry name" value="HTHTETR"/>
</dbReference>
<dbReference type="InterPro" id="IPR001647">
    <property type="entry name" value="HTH_TetR"/>
</dbReference>